<evidence type="ECO:0000313" key="3">
    <source>
        <dbReference type="Proteomes" id="UP000472267"/>
    </source>
</evidence>
<reference evidence="2" key="2">
    <citation type="submission" date="2025-08" db="UniProtKB">
        <authorList>
            <consortium name="Ensembl"/>
        </authorList>
    </citation>
    <scope>IDENTIFICATION</scope>
</reference>
<feature type="region of interest" description="Disordered" evidence="1">
    <location>
        <begin position="43"/>
        <end position="116"/>
    </location>
</feature>
<reference evidence="2" key="1">
    <citation type="submission" date="2019-06" db="EMBL/GenBank/DDBJ databases">
        <authorList>
            <consortium name="Wellcome Sanger Institute Data Sharing"/>
        </authorList>
    </citation>
    <scope>NUCLEOTIDE SEQUENCE [LARGE SCALE GENOMIC DNA]</scope>
</reference>
<dbReference type="Proteomes" id="UP000472267">
    <property type="component" value="Chromosome 7"/>
</dbReference>
<evidence type="ECO:0000256" key="1">
    <source>
        <dbReference type="SAM" id="MobiDB-lite"/>
    </source>
</evidence>
<dbReference type="InParanoid" id="A0A672H875"/>
<protein>
    <recommendedName>
        <fullName evidence="4">C2H2-type domain-containing protein</fullName>
    </recommendedName>
</protein>
<feature type="compositionally biased region" description="Basic and acidic residues" evidence="1">
    <location>
        <begin position="56"/>
        <end position="77"/>
    </location>
</feature>
<evidence type="ECO:0000313" key="2">
    <source>
        <dbReference type="Ensembl" id="ENSSFAP00005025277.1"/>
    </source>
</evidence>
<dbReference type="InterPro" id="IPR036236">
    <property type="entry name" value="Znf_C2H2_sf"/>
</dbReference>
<dbReference type="AlphaFoldDB" id="A0A672H875"/>
<dbReference type="SUPFAM" id="SSF57667">
    <property type="entry name" value="beta-beta-alpha zinc fingers"/>
    <property type="match status" value="1"/>
</dbReference>
<proteinExistence type="predicted"/>
<evidence type="ECO:0008006" key="4">
    <source>
        <dbReference type="Google" id="ProtNLM"/>
    </source>
</evidence>
<keyword evidence="3" id="KW-1185">Reference proteome</keyword>
<organism evidence="2 3">
    <name type="scientific">Salarias fasciatus</name>
    <name type="common">Jewelled blenny</name>
    <name type="synonym">Blennius fasciatus</name>
    <dbReference type="NCBI Taxonomy" id="181472"/>
    <lineage>
        <taxon>Eukaryota</taxon>
        <taxon>Metazoa</taxon>
        <taxon>Chordata</taxon>
        <taxon>Craniata</taxon>
        <taxon>Vertebrata</taxon>
        <taxon>Euteleostomi</taxon>
        <taxon>Actinopterygii</taxon>
        <taxon>Neopterygii</taxon>
        <taxon>Teleostei</taxon>
        <taxon>Neoteleostei</taxon>
        <taxon>Acanthomorphata</taxon>
        <taxon>Ovalentaria</taxon>
        <taxon>Blenniimorphae</taxon>
        <taxon>Blenniiformes</taxon>
        <taxon>Blennioidei</taxon>
        <taxon>Blenniidae</taxon>
        <taxon>Salariinae</taxon>
        <taxon>Salarias</taxon>
    </lineage>
</organism>
<accession>A0A672H875</accession>
<reference evidence="2" key="3">
    <citation type="submission" date="2025-09" db="UniProtKB">
        <authorList>
            <consortium name="Ensembl"/>
        </authorList>
    </citation>
    <scope>IDENTIFICATION</scope>
</reference>
<dbReference type="OMA" id="RAPETDQ"/>
<name>A0A672H875_SALFA</name>
<dbReference type="Gene3D" id="3.30.160.60">
    <property type="entry name" value="Classic Zinc Finger"/>
    <property type="match status" value="1"/>
</dbReference>
<sequence>MSGVFSNGLSSSVTRRLQSYSNATAELSVKPAYQSDLLVQATKEEMNAQNAGSTGHDGEGDFEKAEQEREEKIDNAAKWKMAKNNVLESQEPGQAGDDFESPAERKQDKLGQWSRGVAESPIASLESLTPGQADPVQQQGGLLSFLRSQGSLSSTPASAHKASLNGGASMDKDVASARKPFQCRYCPYSASQKGNLKTHVLCVHRKPFDNSLYPDRRLRRSHTPQIPSRLPLSITGDNAPGRDQIGMTSLCGT</sequence>
<dbReference type="FunFam" id="3.30.160.60:FF:001673">
    <property type="entry name" value="Zinc finger protein 536"/>
    <property type="match status" value="1"/>
</dbReference>
<dbReference type="Ensembl" id="ENSSFAT00005026288.1">
    <property type="protein sequence ID" value="ENSSFAP00005025277.1"/>
    <property type="gene ID" value="ENSSFAG00005013002.1"/>
</dbReference>